<evidence type="ECO:0000313" key="2">
    <source>
        <dbReference type="EMBL" id="MBB3928620.1"/>
    </source>
</evidence>
<dbReference type="InterPro" id="IPR021762">
    <property type="entry name" value="DUF3325"/>
</dbReference>
<protein>
    <recommendedName>
        <fullName evidence="4">DUF3325 domain-containing protein</fullName>
    </recommendedName>
</protein>
<feature type="transmembrane region" description="Helical" evidence="1">
    <location>
        <begin position="74"/>
        <end position="96"/>
    </location>
</feature>
<reference evidence="2 3" key="1">
    <citation type="submission" date="2020-08" db="EMBL/GenBank/DDBJ databases">
        <title>Genomic Encyclopedia of Type Strains, Phase IV (KMG-IV): sequencing the most valuable type-strain genomes for metagenomic binning, comparative biology and taxonomic classification.</title>
        <authorList>
            <person name="Goeker M."/>
        </authorList>
    </citation>
    <scope>NUCLEOTIDE SEQUENCE [LARGE SCALE GENOMIC DNA]</scope>
    <source>
        <strain evidence="2 3">DSM 26189</strain>
    </source>
</reference>
<dbReference type="Proteomes" id="UP000571950">
    <property type="component" value="Unassembled WGS sequence"/>
</dbReference>
<dbReference type="EMBL" id="JACIDT010000028">
    <property type="protein sequence ID" value="MBB3928620.1"/>
    <property type="molecule type" value="Genomic_DNA"/>
</dbReference>
<dbReference type="Pfam" id="PF11804">
    <property type="entry name" value="DUF3325"/>
    <property type="match status" value="1"/>
</dbReference>
<feature type="transmembrane region" description="Helical" evidence="1">
    <location>
        <begin position="48"/>
        <end position="67"/>
    </location>
</feature>
<evidence type="ECO:0000256" key="1">
    <source>
        <dbReference type="SAM" id="Phobius"/>
    </source>
</evidence>
<comment type="caution">
    <text evidence="2">The sequence shown here is derived from an EMBL/GenBank/DDBJ whole genome shotgun (WGS) entry which is preliminary data.</text>
</comment>
<gene>
    <name evidence="2" type="ORF">GGR43_004365</name>
</gene>
<proteinExistence type="predicted"/>
<feature type="transmembrane region" description="Helical" evidence="1">
    <location>
        <begin position="120"/>
        <end position="141"/>
    </location>
</feature>
<keyword evidence="1" id="KW-1133">Transmembrane helix</keyword>
<accession>A0A7W6FS14</accession>
<name>A0A7W6FS14_9SPHN</name>
<dbReference type="RefSeq" id="WP_188073889.1">
    <property type="nucleotide sequence ID" value="NZ_BSPS01000041.1"/>
</dbReference>
<keyword evidence="3" id="KW-1185">Reference proteome</keyword>
<evidence type="ECO:0000313" key="3">
    <source>
        <dbReference type="Proteomes" id="UP000571950"/>
    </source>
</evidence>
<sequence>MMPLQPFWWDMLLLAFSIAGFALLALSRPREAQIVLKWPLSSQRQSAFRIAGWLFLGLALASSILAWRLNFGPFLWIGWMMLAVPAVAFAITYWPWRPKRLHRATNFASAVPVLSGPLRVFWQGLLTLALIAIPAGLVWAVHEAPIHPLLRDDAVAGKVGPWTFTMVEEERGPPETIGEDVVAKHVMLRFCDACDEQIRSAYLKVRKPRLPLAIGMEFEGARSAREVTLVIPPGIELADGIWLTAIGTDGSVHIAEIPLSQLMPATARQISEQAR</sequence>
<keyword evidence="1" id="KW-0812">Transmembrane</keyword>
<organism evidence="2 3">
    <name type="scientific">Sphingobium jiangsuense</name>
    <dbReference type="NCBI Taxonomy" id="870476"/>
    <lineage>
        <taxon>Bacteria</taxon>
        <taxon>Pseudomonadati</taxon>
        <taxon>Pseudomonadota</taxon>
        <taxon>Alphaproteobacteria</taxon>
        <taxon>Sphingomonadales</taxon>
        <taxon>Sphingomonadaceae</taxon>
        <taxon>Sphingobium</taxon>
    </lineage>
</organism>
<dbReference type="AlphaFoldDB" id="A0A7W6FS14"/>
<keyword evidence="1" id="KW-0472">Membrane</keyword>
<evidence type="ECO:0008006" key="4">
    <source>
        <dbReference type="Google" id="ProtNLM"/>
    </source>
</evidence>